<proteinExistence type="predicted"/>
<dbReference type="GO" id="GO:0032259">
    <property type="term" value="P:methylation"/>
    <property type="evidence" value="ECO:0007669"/>
    <property type="project" value="UniProtKB-KW"/>
</dbReference>
<dbReference type="GO" id="GO:0008168">
    <property type="term" value="F:methyltransferase activity"/>
    <property type="evidence" value="ECO:0007669"/>
    <property type="project" value="UniProtKB-KW"/>
</dbReference>
<keyword evidence="2" id="KW-0489">Methyltransferase</keyword>
<dbReference type="AlphaFoldDB" id="A0A3S3ABX0"/>
<gene>
    <name evidence="2" type="ORF">EF834_15820</name>
</gene>
<dbReference type="SUPFAM" id="SSF53335">
    <property type="entry name" value="S-adenosyl-L-methionine-dependent methyltransferases"/>
    <property type="match status" value="1"/>
</dbReference>
<reference evidence="2 3" key="1">
    <citation type="submission" date="2018-11" db="EMBL/GenBank/DDBJ databases">
        <title>Rhodococcus spongicola sp. nov. and Rhodococcus xishaensis sp. nov. from marine sponges.</title>
        <authorList>
            <person name="Li L."/>
            <person name="Lin H.W."/>
        </authorList>
    </citation>
    <scope>NUCLEOTIDE SEQUENCE [LARGE SCALE GENOMIC DNA]</scope>
    <source>
        <strain evidence="2 3">LHW50502</strain>
    </source>
</reference>
<dbReference type="Pfam" id="PF13649">
    <property type="entry name" value="Methyltransf_25"/>
    <property type="match status" value="1"/>
</dbReference>
<evidence type="ECO:0000259" key="1">
    <source>
        <dbReference type="Pfam" id="PF13649"/>
    </source>
</evidence>
<dbReference type="Proteomes" id="UP000284333">
    <property type="component" value="Unassembled WGS sequence"/>
</dbReference>
<name>A0A3S3ABX0_9NOCA</name>
<evidence type="ECO:0000313" key="3">
    <source>
        <dbReference type="Proteomes" id="UP000284333"/>
    </source>
</evidence>
<dbReference type="Gene3D" id="3.40.50.150">
    <property type="entry name" value="Vaccinia Virus protein VP39"/>
    <property type="match status" value="1"/>
</dbReference>
<dbReference type="InterPro" id="IPR029063">
    <property type="entry name" value="SAM-dependent_MTases_sf"/>
</dbReference>
<sequence length="191" mass="21482">MSWRHAVFDTIYRLGRPMWDTPPPDQLRDAVEGEDALPPGHALDVGCGTGTNVIYLAKHGWRATGVDFSATAIQRARRAADGIDGAAFLEGDATELSQLEIGKPIDLVLDMGCYHSLPDAAKPIYVAELAGVTEAGTPLMMWETLRIKPEKISDAFSRDFTVERFERKDFILERFMLRRAIAGTWYWLRRR</sequence>
<comment type="caution">
    <text evidence="2">The sequence shown here is derived from an EMBL/GenBank/DDBJ whole genome shotgun (WGS) entry which is preliminary data.</text>
</comment>
<feature type="domain" description="Methyltransferase" evidence="1">
    <location>
        <begin position="43"/>
        <end position="134"/>
    </location>
</feature>
<dbReference type="InterPro" id="IPR041698">
    <property type="entry name" value="Methyltransf_25"/>
</dbReference>
<evidence type="ECO:0000313" key="2">
    <source>
        <dbReference type="EMBL" id="RVW00860.1"/>
    </source>
</evidence>
<organism evidence="2 3">
    <name type="scientific">Rhodococcus spongiicola</name>
    <dbReference type="NCBI Taxonomy" id="2487352"/>
    <lineage>
        <taxon>Bacteria</taxon>
        <taxon>Bacillati</taxon>
        <taxon>Actinomycetota</taxon>
        <taxon>Actinomycetes</taxon>
        <taxon>Mycobacteriales</taxon>
        <taxon>Nocardiaceae</taxon>
        <taxon>Rhodococcus</taxon>
    </lineage>
</organism>
<accession>A0A3S3ABX0</accession>
<dbReference type="EMBL" id="RKLN01000006">
    <property type="protein sequence ID" value="RVW00860.1"/>
    <property type="molecule type" value="Genomic_DNA"/>
</dbReference>
<dbReference type="CDD" id="cd02440">
    <property type="entry name" value="AdoMet_MTases"/>
    <property type="match status" value="1"/>
</dbReference>
<protein>
    <submittedName>
        <fullName evidence="2">Class I SAM-dependent methyltransferase</fullName>
    </submittedName>
</protein>
<keyword evidence="3" id="KW-1185">Reference proteome</keyword>
<dbReference type="OrthoDB" id="9786503at2"/>
<keyword evidence="2" id="KW-0808">Transferase</keyword>